<dbReference type="EMBL" id="LR899014">
    <property type="protein sequence ID" value="CAD7092530.1"/>
    <property type="molecule type" value="Genomic_DNA"/>
</dbReference>
<dbReference type="InterPro" id="IPR013320">
    <property type="entry name" value="ConA-like_dom_sf"/>
</dbReference>
<dbReference type="PROSITE" id="PS51304">
    <property type="entry name" value="GALECTIN"/>
    <property type="match status" value="1"/>
</dbReference>
<dbReference type="InterPro" id="IPR001079">
    <property type="entry name" value="Galectin_CRD"/>
</dbReference>
<proteinExistence type="predicted"/>
<evidence type="ECO:0000313" key="5">
    <source>
        <dbReference type="Proteomes" id="UP000594454"/>
    </source>
</evidence>
<dbReference type="Pfam" id="PF00337">
    <property type="entry name" value="Gal-bind_lectin"/>
    <property type="match status" value="1"/>
</dbReference>
<evidence type="ECO:0000256" key="1">
    <source>
        <dbReference type="ARBA" id="ARBA00022734"/>
    </source>
</evidence>
<keyword evidence="5" id="KW-1185">Reference proteome</keyword>
<evidence type="ECO:0000313" key="4">
    <source>
        <dbReference type="EMBL" id="CAD7092530.1"/>
    </source>
</evidence>
<dbReference type="InParanoid" id="A0A7R8V6F1"/>
<keyword evidence="1 2" id="KW-0430">Lectin</keyword>
<feature type="domain" description="Galectin" evidence="3">
    <location>
        <begin position="6"/>
        <end position="140"/>
    </location>
</feature>
<dbReference type="OMA" id="HIAYHFR"/>
<dbReference type="AlphaFoldDB" id="A0A7R8V6F1"/>
<accession>A0A7R8V6F1</accession>
<reference evidence="4 5" key="1">
    <citation type="submission" date="2020-11" db="EMBL/GenBank/DDBJ databases">
        <authorList>
            <person name="Wallbank WR R."/>
            <person name="Pardo Diaz C."/>
            <person name="Kozak K."/>
            <person name="Martin S."/>
            <person name="Jiggins C."/>
            <person name="Moest M."/>
            <person name="Warren A I."/>
            <person name="Generalovic N T."/>
            <person name="Byers J.R.P. K."/>
            <person name="Montejo-Kovacevich G."/>
            <person name="Yen C E."/>
        </authorList>
    </citation>
    <scope>NUCLEOTIDE SEQUENCE [LARGE SCALE GENOMIC DNA]</scope>
</reference>
<dbReference type="Gene3D" id="2.60.120.200">
    <property type="match status" value="1"/>
</dbReference>
<dbReference type="Proteomes" id="UP000594454">
    <property type="component" value="Chromosome 6"/>
</dbReference>
<dbReference type="SMART" id="SM00908">
    <property type="entry name" value="Gal-bind_lectin"/>
    <property type="match status" value="1"/>
</dbReference>
<evidence type="ECO:0000259" key="3">
    <source>
        <dbReference type="PROSITE" id="PS51304"/>
    </source>
</evidence>
<dbReference type="SMART" id="SM00276">
    <property type="entry name" value="GLECT"/>
    <property type="match status" value="1"/>
</dbReference>
<dbReference type="SUPFAM" id="SSF49899">
    <property type="entry name" value="Concanavalin A-like lectins/glucanases"/>
    <property type="match status" value="1"/>
</dbReference>
<evidence type="ECO:0000256" key="2">
    <source>
        <dbReference type="RuleBase" id="RU102079"/>
    </source>
</evidence>
<name>A0A7R8V6F1_HERIL</name>
<gene>
    <name evidence="4" type="ORF">HERILL_LOCUS14882</name>
</gene>
<organism evidence="4 5">
    <name type="scientific">Hermetia illucens</name>
    <name type="common">Black soldier fly</name>
    <dbReference type="NCBI Taxonomy" id="343691"/>
    <lineage>
        <taxon>Eukaryota</taxon>
        <taxon>Metazoa</taxon>
        <taxon>Ecdysozoa</taxon>
        <taxon>Arthropoda</taxon>
        <taxon>Hexapoda</taxon>
        <taxon>Insecta</taxon>
        <taxon>Pterygota</taxon>
        <taxon>Neoptera</taxon>
        <taxon>Endopterygota</taxon>
        <taxon>Diptera</taxon>
        <taxon>Brachycera</taxon>
        <taxon>Stratiomyomorpha</taxon>
        <taxon>Stratiomyidae</taxon>
        <taxon>Hermetiinae</taxon>
        <taxon>Hermetia</taxon>
    </lineage>
</organism>
<sequence>MSKLKFSAPLPKILRNGDEIVLKVKLMEHPETYSIDFTEGTCPSGDIVYRIKANQNSIYQNCRQNGSWMLEDIPDDNYLAQEDENEFTVTFHFTEEEIYIYSGDESRNLEYNFQSPLSMYSIGCVHVWDDVDRVKEITFRYAD</sequence>
<protein>
    <recommendedName>
        <fullName evidence="2">Galectin</fullName>
    </recommendedName>
</protein>
<dbReference type="GO" id="GO:0030246">
    <property type="term" value="F:carbohydrate binding"/>
    <property type="evidence" value="ECO:0007669"/>
    <property type="project" value="UniProtKB-UniRule"/>
</dbReference>
<dbReference type="OrthoDB" id="8443340at2759"/>